<keyword evidence="1" id="KW-0472">Membrane</keyword>
<feature type="transmembrane region" description="Helical" evidence="1">
    <location>
        <begin position="12"/>
        <end position="34"/>
    </location>
</feature>
<feature type="transmembrane region" description="Helical" evidence="1">
    <location>
        <begin position="46"/>
        <end position="69"/>
    </location>
</feature>
<proteinExistence type="predicted"/>
<gene>
    <name evidence="3" type="ORF">ACM01_27160</name>
</gene>
<reference evidence="3 4" key="1">
    <citation type="submission" date="2015-06" db="EMBL/GenBank/DDBJ databases">
        <authorList>
            <person name="Ju K.-S."/>
            <person name="Doroghazi J.R."/>
            <person name="Metcalf W.W."/>
        </authorList>
    </citation>
    <scope>NUCLEOTIDE SEQUENCE [LARGE SCALE GENOMIC DNA]</scope>
    <source>
        <strain evidence="3 4">NRRL 3414</strain>
    </source>
</reference>
<feature type="transmembrane region" description="Helical" evidence="1">
    <location>
        <begin position="123"/>
        <end position="142"/>
    </location>
</feature>
<name>A0A0J7Z5G6_STRVR</name>
<dbReference type="EMBL" id="LFNT01000036">
    <property type="protein sequence ID" value="KMS71436.1"/>
    <property type="molecule type" value="Genomic_DNA"/>
</dbReference>
<evidence type="ECO:0000256" key="1">
    <source>
        <dbReference type="SAM" id="Phobius"/>
    </source>
</evidence>
<organism evidence="3 4">
    <name type="scientific">Streptomyces viridochromogenes</name>
    <dbReference type="NCBI Taxonomy" id="1938"/>
    <lineage>
        <taxon>Bacteria</taxon>
        <taxon>Bacillati</taxon>
        <taxon>Actinomycetota</taxon>
        <taxon>Actinomycetes</taxon>
        <taxon>Kitasatosporales</taxon>
        <taxon>Streptomycetaceae</taxon>
        <taxon>Streptomyces</taxon>
    </lineage>
</organism>
<sequence>MAQLGAARAQVMVVAQALAPVALLGLAAVTGSFLTVRVSMGSALDWPSVSVIGMITVVLAAHMLLGFVVGYALPRLLAPALILVLDYLWMTLPPTFDTMWVRHLTGHLETGLPVTDRINPDSVIAPAVVAAGIAAAGLLVALTSGRRRMAAALAGVLGIGLGGLAGQHLVADWGPSAPALARTDQPACAGKKPEICVPRELASVLPELEGASAAVLPRLADAGIPAPQRLSTASTATRVGPETWRVYASPYLTEDDARAEIAEAALPDLPDCLAHTDAYVGDPLPLRVWLLLAGGVPDDVVTEHYGPDALPAMAGVRAQSEEKQLDWFRRNLNLLKQCEPSPETQAIVR</sequence>
<evidence type="ECO:0000313" key="4">
    <source>
        <dbReference type="Proteomes" id="UP000037432"/>
    </source>
</evidence>
<dbReference type="Proteomes" id="UP000037432">
    <property type="component" value="Unassembled WGS sequence"/>
</dbReference>
<dbReference type="InterPro" id="IPR055648">
    <property type="entry name" value="DUF7224"/>
</dbReference>
<protein>
    <recommendedName>
        <fullName evidence="2">DUF7224 domain-containing protein</fullName>
    </recommendedName>
</protein>
<dbReference type="Pfam" id="PF23866">
    <property type="entry name" value="DUF7224"/>
    <property type="match status" value="1"/>
</dbReference>
<feature type="transmembrane region" description="Helical" evidence="1">
    <location>
        <begin position="76"/>
        <end position="92"/>
    </location>
</feature>
<dbReference type="PATRIC" id="fig|1938.3.peg.4653"/>
<evidence type="ECO:0000259" key="2">
    <source>
        <dbReference type="Pfam" id="PF23866"/>
    </source>
</evidence>
<comment type="caution">
    <text evidence="3">The sequence shown here is derived from an EMBL/GenBank/DDBJ whole genome shotgun (WGS) entry which is preliminary data.</text>
</comment>
<dbReference type="AlphaFoldDB" id="A0A0J7Z5G6"/>
<accession>A0A0J7Z5G6</accession>
<evidence type="ECO:0000313" key="3">
    <source>
        <dbReference type="EMBL" id="KMS71436.1"/>
    </source>
</evidence>
<feature type="domain" description="DUF7224" evidence="2">
    <location>
        <begin position="195"/>
        <end position="338"/>
    </location>
</feature>
<feature type="transmembrane region" description="Helical" evidence="1">
    <location>
        <begin position="149"/>
        <end position="170"/>
    </location>
</feature>
<keyword evidence="1" id="KW-0812">Transmembrane</keyword>
<keyword evidence="1" id="KW-1133">Transmembrane helix</keyword>